<evidence type="ECO:0000313" key="2">
    <source>
        <dbReference type="EMBL" id="PPQ76407.1"/>
    </source>
</evidence>
<sequence length="838" mass="94096">MIPRAITQDDKCTTSTDVLSCLRLNLKVDHLDRKDSSAKRANLERRLHGHNYQCDKPGIRSCPSLSLMTLSSMTELITALCKAALLYPVEFQKGWILGHELLPPTKILRLGESMLSHQIEKQYWTRSDIPEYIEAPFLHLQIAKKQWLSRCLRPSGKSISLQAPQWWKRLVTPSQFLDNLVFARQGAAVRRYDEIDVTCEQLKQKLTHPSSPLPTQSMTTMKMIYPKVPFCRLGSTQMSTPKLFQPIKVGNAQLQHRVVLAPLTRYRATRKEHVPIVPLVGTYYSQRSRRPGTLLITEATFIRPEAAGYDSAPGIWSQDQIKAWKQITDKVHANGSYIFCQLWALGRAAKREILAEDGFDVVSASAIPLEERNGVPRPLTIPEIHQYVQWYAEAAKNAIEAGFDGVEVHCANGYLPDQFLQDVTNQRTDEYGGSIENRSRFPLEIIDAVVKAIGEEKTALRISPFNKFQKMKMDDPVPQFSHFVKSLVTAHPNLAYLHTVEPDNGDPKESSDFLREIWAPRPLVACGGFDAETALARSEATGDLIAFGRWYISNPDIADRIEKKIPFAPFDVNTFYTPGYVEGTEIGYITYPFADEKHSTEAQGFANGIIRSFIKSITAEAIGDVKGGPPGNFHELVLKPINGVCLAGSLRESGLTFRVKRYGANPVGEQMSTPKLFQPITVGKSNLQHRVVLAPLTRCRSSRKEHVPTLPLMETYYGQRSSRPGSLLITEATLIRPEAGGLDNVPGIWSQDQIDAWKKITSRVHANGSFIHLQLWALGRAGTPKTLREDGHELVAPSPIPMSAKDETPRELTIPEVHQYIEWYVQAARNAMRYSEVK</sequence>
<dbReference type="GO" id="GO:0003959">
    <property type="term" value="F:NADPH dehydrogenase activity"/>
    <property type="evidence" value="ECO:0007669"/>
    <property type="project" value="TreeGrafter"/>
</dbReference>
<protein>
    <recommendedName>
        <fullName evidence="1">NADH:flavin oxidoreductase/NADH oxidase N-terminal domain-containing protein</fullName>
    </recommendedName>
</protein>
<dbReference type="FunFam" id="3.20.20.70:FF:000138">
    <property type="entry name" value="NADPH dehydrogenase 1"/>
    <property type="match status" value="1"/>
</dbReference>
<gene>
    <name evidence="2" type="ORF">CVT26_015364</name>
</gene>
<dbReference type="SUPFAM" id="SSF51395">
    <property type="entry name" value="FMN-linked oxidoreductases"/>
    <property type="match status" value="2"/>
</dbReference>
<dbReference type="InterPro" id="IPR045247">
    <property type="entry name" value="Oye-like"/>
</dbReference>
<dbReference type="PANTHER" id="PTHR22893:SF91">
    <property type="entry name" value="NADPH DEHYDROGENASE 2-RELATED"/>
    <property type="match status" value="1"/>
</dbReference>
<reference evidence="2 3" key="1">
    <citation type="journal article" date="2018" name="Evol. Lett.">
        <title>Horizontal gene cluster transfer increased hallucinogenic mushroom diversity.</title>
        <authorList>
            <person name="Reynolds H.T."/>
            <person name="Vijayakumar V."/>
            <person name="Gluck-Thaler E."/>
            <person name="Korotkin H.B."/>
            <person name="Matheny P.B."/>
            <person name="Slot J.C."/>
        </authorList>
    </citation>
    <scope>NUCLEOTIDE SEQUENCE [LARGE SCALE GENOMIC DNA]</scope>
    <source>
        <strain evidence="2 3">SRW20</strain>
    </source>
</reference>
<dbReference type="InterPro" id="IPR001155">
    <property type="entry name" value="OxRdtase_FMN_N"/>
</dbReference>
<dbReference type="Pfam" id="PF00724">
    <property type="entry name" value="Oxidored_FMN"/>
    <property type="match status" value="2"/>
</dbReference>
<dbReference type="OrthoDB" id="276546at2759"/>
<keyword evidence="3" id="KW-1185">Reference proteome</keyword>
<dbReference type="CDD" id="cd02933">
    <property type="entry name" value="OYE_like_FMN"/>
    <property type="match status" value="1"/>
</dbReference>
<dbReference type="STRING" id="231916.A0A409WD12"/>
<dbReference type="AlphaFoldDB" id="A0A409WD12"/>
<evidence type="ECO:0000259" key="1">
    <source>
        <dbReference type="Pfam" id="PF00724"/>
    </source>
</evidence>
<comment type="caution">
    <text evidence="2">The sequence shown here is derived from an EMBL/GenBank/DDBJ whole genome shotgun (WGS) entry which is preliminary data.</text>
</comment>
<dbReference type="EMBL" id="NHYE01005163">
    <property type="protein sequence ID" value="PPQ76407.1"/>
    <property type="molecule type" value="Genomic_DNA"/>
</dbReference>
<dbReference type="GO" id="GO:0010181">
    <property type="term" value="F:FMN binding"/>
    <property type="evidence" value="ECO:0007669"/>
    <property type="project" value="InterPro"/>
</dbReference>
<feature type="domain" description="NADH:flavin oxidoreductase/NADH oxidase N-terminal" evidence="1">
    <location>
        <begin position="675"/>
        <end position="832"/>
    </location>
</feature>
<accession>A0A409WD12</accession>
<dbReference type="InterPro" id="IPR013785">
    <property type="entry name" value="Aldolase_TIM"/>
</dbReference>
<name>A0A409WD12_9AGAR</name>
<evidence type="ECO:0000313" key="3">
    <source>
        <dbReference type="Proteomes" id="UP000284706"/>
    </source>
</evidence>
<dbReference type="Gene3D" id="3.20.20.70">
    <property type="entry name" value="Aldolase class I"/>
    <property type="match status" value="2"/>
</dbReference>
<feature type="domain" description="NADH:flavin oxidoreductase/NADH oxidase N-terminal" evidence="1">
    <location>
        <begin position="242"/>
        <end position="566"/>
    </location>
</feature>
<organism evidence="2 3">
    <name type="scientific">Gymnopilus dilepis</name>
    <dbReference type="NCBI Taxonomy" id="231916"/>
    <lineage>
        <taxon>Eukaryota</taxon>
        <taxon>Fungi</taxon>
        <taxon>Dikarya</taxon>
        <taxon>Basidiomycota</taxon>
        <taxon>Agaricomycotina</taxon>
        <taxon>Agaricomycetes</taxon>
        <taxon>Agaricomycetidae</taxon>
        <taxon>Agaricales</taxon>
        <taxon>Agaricineae</taxon>
        <taxon>Hymenogastraceae</taxon>
        <taxon>Gymnopilus</taxon>
    </lineage>
</organism>
<dbReference type="InParanoid" id="A0A409WD12"/>
<dbReference type="Proteomes" id="UP000284706">
    <property type="component" value="Unassembled WGS sequence"/>
</dbReference>
<proteinExistence type="predicted"/>
<dbReference type="PANTHER" id="PTHR22893">
    <property type="entry name" value="NADH OXIDOREDUCTASE-RELATED"/>
    <property type="match status" value="1"/>
</dbReference>